<keyword evidence="10" id="KW-1185">Reference proteome</keyword>
<dbReference type="SMART" id="SM00304">
    <property type="entry name" value="HAMP"/>
    <property type="match status" value="1"/>
</dbReference>
<dbReference type="Pfam" id="PF06580">
    <property type="entry name" value="His_kinase"/>
    <property type="match status" value="1"/>
</dbReference>
<evidence type="ECO:0000313" key="9">
    <source>
        <dbReference type="EMBL" id="MBM7839387.1"/>
    </source>
</evidence>
<evidence type="ECO:0000256" key="4">
    <source>
        <dbReference type="ARBA" id="ARBA00022679"/>
    </source>
</evidence>
<dbReference type="PROSITE" id="PS50885">
    <property type="entry name" value="HAMP"/>
    <property type="match status" value="1"/>
</dbReference>
<comment type="caution">
    <text evidence="9">The sequence shown here is derived from an EMBL/GenBank/DDBJ whole genome shotgun (WGS) entry which is preliminary data.</text>
</comment>
<evidence type="ECO:0000256" key="5">
    <source>
        <dbReference type="ARBA" id="ARBA00022777"/>
    </source>
</evidence>
<dbReference type="RefSeq" id="WP_204466644.1">
    <property type="nucleotide sequence ID" value="NZ_JAFBCV010000008.1"/>
</dbReference>
<comment type="subcellular location">
    <subcellularLocation>
        <location evidence="1">Cell membrane</location>
        <topology evidence="1">Multi-pass membrane protein</topology>
    </subcellularLocation>
</comment>
<dbReference type="EC" id="2.7.13.3" evidence="9"/>
<dbReference type="InterPro" id="IPR050640">
    <property type="entry name" value="Bact_2-comp_sensor_kinase"/>
</dbReference>
<dbReference type="InterPro" id="IPR010559">
    <property type="entry name" value="Sig_transdc_His_kin_internal"/>
</dbReference>
<feature type="domain" description="HAMP" evidence="8">
    <location>
        <begin position="323"/>
        <end position="375"/>
    </location>
</feature>
<protein>
    <submittedName>
        <fullName evidence="9">Two-component system sensor histidine kinase YesM</fullName>
        <ecNumber evidence="9">2.7.13.3</ecNumber>
    </submittedName>
</protein>
<evidence type="ECO:0000259" key="8">
    <source>
        <dbReference type="PROSITE" id="PS50885"/>
    </source>
</evidence>
<dbReference type="InterPro" id="IPR003660">
    <property type="entry name" value="HAMP_dom"/>
</dbReference>
<keyword evidence="7" id="KW-1133">Transmembrane helix</keyword>
<dbReference type="Gene3D" id="1.10.8.500">
    <property type="entry name" value="HAMP domain in histidine kinase"/>
    <property type="match status" value="1"/>
</dbReference>
<evidence type="ECO:0000256" key="2">
    <source>
        <dbReference type="ARBA" id="ARBA00022475"/>
    </source>
</evidence>
<evidence type="ECO:0000256" key="6">
    <source>
        <dbReference type="ARBA" id="ARBA00023136"/>
    </source>
</evidence>
<keyword evidence="3" id="KW-0597">Phosphoprotein</keyword>
<dbReference type="CDD" id="cd06225">
    <property type="entry name" value="HAMP"/>
    <property type="match status" value="1"/>
</dbReference>
<reference evidence="9" key="1">
    <citation type="submission" date="2021-01" db="EMBL/GenBank/DDBJ databases">
        <title>Genomic Encyclopedia of Type Strains, Phase IV (KMG-IV): sequencing the most valuable type-strain genomes for metagenomic binning, comparative biology and taxonomic classification.</title>
        <authorList>
            <person name="Goeker M."/>
        </authorList>
    </citation>
    <scope>NUCLEOTIDE SEQUENCE</scope>
    <source>
        <strain evidence="9">DSM 21943</strain>
    </source>
</reference>
<name>A0ABS2SV48_9BACI</name>
<dbReference type="EMBL" id="JAFBCV010000008">
    <property type="protein sequence ID" value="MBM7839387.1"/>
    <property type="molecule type" value="Genomic_DNA"/>
</dbReference>
<proteinExistence type="predicted"/>
<organism evidence="9 10">
    <name type="scientific">Shouchella xiaoxiensis</name>
    <dbReference type="NCBI Taxonomy" id="766895"/>
    <lineage>
        <taxon>Bacteria</taxon>
        <taxon>Bacillati</taxon>
        <taxon>Bacillota</taxon>
        <taxon>Bacilli</taxon>
        <taxon>Bacillales</taxon>
        <taxon>Bacillaceae</taxon>
        <taxon>Shouchella</taxon>
    </lineage>
</organism>
<dbReference type="Pfam" id="PF02518">
    <property type="entry name" value="HATPase_c"/>
    <property type="match status" value="1"/>
</dbReference>
<keyword evidence="6 7" id="KW-0472">Membrane</keyword>
<keyword evidence="5 9" id="KW-0418">Kinase</keyword>
<dbReference type="Gene3D" id="3.30.565.10">
    <property type="entry name" value="Histidine kinase-like ATPase, C-terminal domain"/>
    <property type="match status" value="1"/>
</dbReference>
<keyword evidence="2" id="KW-1003">Cell membrane</keyword>
<feature type="transmembrane region" description="Helical" evidence="7">
    <location>
        <begin position="305"/>
        <end position="326"/>
    </location>
</feature>
<dbReference type="GO" id="GO:0004673">
    <property type="term" value="F:protein histidine kinase activity"/>
    <property type="evidence" value="ECO:0007669"/>
    <property type="project" value="UniProtKB-EC"/>
</dbReference>
<dbReference type="InterPro" id="IPR036890">
    <property type="entry name" value="HATPase_C_sf"/>
</dbReference>
<gene>
    <name evidence="9" type="ORF">JOC54_002667</name>
</gene>
<dbReference type="SUPFAM" id="SSF55874">
    <property type="entry name" value="ATPase domain of HSP90 chaperone/DNA topoisomerase II/histidine kinase"/>
    <property type="match status" value="1"/>
</dbReference>
<dbReference type="PANTHER" id="PTHR34220:SF7">
    <property type="entry name" value="SENSOR HISTIDINE KINASE YPDA"/>
    <property type="match status" value="1"/>
</dbReference>
<feature type="transmembrane region" description="Helical" evidence="7">
    <location>
        <begin position="12"/>
        <end position="37"/>
    </location>
</feature>
<evidence type="ECO:0000313" key="10">
    <source>
        <dbReference type="Proteomes" id="UP001179280"/>
    </source>
</evidence>
<evidence type="ECO:0000256" key="1">
    <source>
        <dbReference type="ARBA" id="ARBA00004651"/>
    </source>
</evidence>
<dbReference type="Pfam" id="PF00672">
    <property type="entry name" value="HAMP"/>
    <property type="match status" value="1"/>
</dbReference>
<dbReference type="InterPro" id="IPR003594">
    <property type="entry name" value="HATPase_dom"/>
</dbReference>
<keyword evidence="4 9" id="KW-0808">Transferase</keyword>
<accession>A0ABS2SV48</accession>
<evidence type="ECO:0000256" key="3">
    <source>
        <dbReference type="ARBA" id="ARBA00022553"/>
    </source>
</evidence>
<keyword evidence="7" id="KW-0812">Transmembrane</keyword>
<dbReference type="SUPFAM" id="SSF158472">
    <property type="entry name" value="HAMP domain-like"/>
    <property type="match status" value="1"/>
</dbReference>
<dbReference type="Proteomes" id="UP001179280">
    <property type="component" value="Unassembled WGS sequence"/>
</dbReference>
<sequence>MKKRLSFRHWSLRWKSVFILLSLILIPALTISLLLYYQSNTILENQVIERTEQNLRHIESNLLGVMEEVEELSSYIIYSEEFRQYMTLPANGSGSDPEEMQRLQDHIRGFFTFHLNNKPYFNSAQVEGLNGTQLHLGERVSGDESVWEEMARRERGRVVWTNPYVLERGGWTSGDYTMISLFRVINNLYDITEPIGQINIRLDERELFAHITNRYLNPHDEIILLQGDGQVLTHRNQRFVGERYPIRDVIEQTQAGAPLFQYEENGETYYAVTRQVAGTDLSLVSTVREEYILDEFSGVRTTMQVIIGIAGAIGLFAIAGFMVTIIKPITELTQETKRLEEGDFSAQVKVRSRDEIGQLGTRFNQAVAQIQHLIETKYKLEIQNKESELKALQSQINPHFLYNTLDMIRWTARLEQAFETGKSIEHLSRLFRISLSQGKLLIPLKDELTYVQSYLELHKRRLAGQLTYSIHLEAGLEQREILKLILQPLVENSLRHGFQEWDQANRIAVRAYQEGAFLVIDVLDNGSGFTGELAAFNQALNEPSQDGEGFALRNTHQRLRKTFGESSGLEALQTSSGAHIRVRIPERQLIEKEEASYEDTDVNR</sequence>
<evidence type="ECO:0000256" key="7">
    <source>
        <dbReference type="SAM" id="Phobius"/>
    </source>
</evidence>
<dbReference type="PANTHER" id="PTHR34220">
    <property type="entry name" value="SENSOR HISTIDINE KINASE YPDA"/>
    <property type="match status" value="1"/>
</dbReference>
<dbReference type="Gene3D" id="3.30.450.20">
    <property type="entry name" value="PAS domain"/>
    <property type="match status" value="1"/>
</dbReference>